<reference evidence="2 3" key="2">
    <citation type="submission" date="2018-11" db="EMBL/GenBank/DDBJ databases">
        <authorList>
            <consortium name="Pathogen Informatics"/>
        </authorList>
    </citation>
    <scope>NUCLEOTIDE SEQUENCE [LARGE SCALE GENOMIC DNA]</scope>
</reference>
<evidence type="ECO:0000313" key="3">
    <source>
        <dbReference type="Proteomes" id="UP000050794"/>
    </source>
</evidence>
<gene>
    <name evidence="2" type="ORF">TCNE_LOCUS17858</name>
</gene>
<reference evidence="4" key="1">
    <citation type="submission" date="2016-06" db="UniProtKB">
        <authorList>
            <consortium name="WormBaseParasite"/>
        </authorList>
    </citation>
    <scope>IDENTIFICATION</scope>
</reference>
<organism evidence="3 4">
    <name type="scientific">Toxocara canis</name>
    <name type="common">Canine roundworm</name>
    <dbReference type="NCBI Taxonomy" id="6265"/>
    <lineage>
        <taxon>Eukaryota</taxon>
        <taxon>Metazoa</taxon>
        <taxon>Ecdysozoa</taxon>
        <taxon>Nematoda</taxon>
        <taxon>Chromadorea</taxon>
        <taxon>Rhabditida</taxon>
        <taxon>Spirurina</taxon>
        <taxon>Ascaridomorpha</taxon>
        <taxon>Ascaridoidea</taxon>
        <taxon>Toxocaridae</taxon>
        <taxon>Toxocara</taxon>
    </lineage>
</organism>
<dbReference type="Proteomes" id="UP000050794">
    <property type="component" value="Unassembled WGS sequence"/>
</dbReference>
<evidence type="ECO:0000256" key="1">
    <source>
        <dbReference type="SAM" id="SignalP"/>
    </source>
</evidence>
<dbReference type="EMBL" id="UYWY01024874">
    <property type="protein sequence ID" value="VDM49179.1"/>
    <property type="molecule type" value="Genomic_DNA"/>
</dbReference>
<dbReference type="AlphaFoldDB" id="A0A183VAT8"/>
<name>A0A183VAT8_TOXCA</name>
<protein>
    <submittedName>
        <fullName evidence="4">DUF58 domain-containing protein</fullName>
    </submittedName>
</protein>
<proteinExistence type="predicted"/>
<sequence>MGFFLLCLAAAVVAVVYTGYPSRFYATEGKTISVHLDQRAGGPMVETEFLWIQATMDPGSVRIDLSSAEHEIGFINVILPMGYFDEFVIRMRKFEKGNLGSPEDACVLSESPSSKNGAIFRQNNHTLRTKPTKFDAKIRIYEREVYVHRFGKLLMSCVAPKTHRFVLMSKYEAMIHHIEVDFMNVKPLRVSIEQTMYPFPYYEEFVDYGFRDGQLIIS</sequence>
<feature type="chain" id="PRO_5044553697" evidence="1">
    <location>
        <begin position="19"/>
        <end position="218"/>
    </location>
</feature>
<evidence type="ECO:0000313" key="2">
    <source>
        <dbReference type="EMBL" id="VDM49179.1"/>
    </source>
</evidence>
<dbReference type="WBParaSite" id="TCNE_0001785901-mRNA-1">
    <property type="protein sequence ID" value="TCNE_0001785901-mRNA-1"/>
    <property type="gene ID" value="TCNE_0001785901"/>
</dbReference>
<accession>A0A183VAT8</accession>
<evidence type="ECO:0000313" key="4">
    <source>
        <dbReference type="WBParaSite" id="TCNE_0001785901-mRNA-1"/>
    </source>
</evidence>
<keyword evidence="3" id="KW-1185">Reference proteome</keyword>
<keyword evidence="1" id="KW-0732">Signal</keyword>
<feature type="signal peptide" evidence="1">
    <location>
        <begin position="1"/>
        <end position="18"/>
    </location>
</feature>